<accession>A0A6A4NSF3</accession>
<keyword evidence="3" id="KW-1185">Reference proteome</keyword>
<dbReference type="PANTHER" id="PTHR33673">
    <property type="entry name" value="SUPPRESSOR SRP40-LIKE PROTEIN"/>
    <property type="match status" value="1"/>
</dbReference>
<feature type="region of interest" description="Disordered" evidence="1">
    <location>
        <begin position="25"/>
        <end position="65"/>
    </location>
</feature>
<evidence type="ECO:0000313" key="3">
    <source>
        <dbReference type="Proteomes" id="UP000447434"/>
    </source>
</evidence>
<organism evidence="2 3">
    <name type="scientific">Lupinus albus</name>
    <name type="common">White lupine</name>
    <name type="synonym">Lupinus termis</name>
    <dbReference type="NCBI Taxonomy" id="3870"/>
    <lineage>
        <taxon>Eukaryota</taxon>
        <taxon>Viridiplantae</taxon>
        <taxon>Streptophyta</taxon>
        <taxon>Embryophyta</taxon>
        <taxon>Tracheophyta</taxon>
        <taxon>Spermatophyta</taxon>
        <taxon>Magnoliopsida</taxon>
        <taxon>eudicotyledons</taxon>
        <taxon>Gunneridae</taxon>
        <taxon>Pentapetalae</taxon>
        <taxon>rosids</taxon>
        <taxon>fabids</taxon>
        <taxon>Fabales</taxon>
        <taxon>Fabaceae</taxon>
        <taxon>Papilionoideae</taxon>
        <taxon>50 kb inversion clade</taxon>
        <taxon>genistoids sensu lato</taxon>
        <taxon>core genistoids</taxon>
        <taxon>Genisteae</taxon>
        <taxon>Lupinus</taxon>
    </lineage>
</organism>
<comment type="caution">
    <text evidence="2">The sequence shown here is derived from an EMBL/GenBank/DDBJ whole genome shotgun (WGS) entry which is preliminary data.</text>
</comment>
<sequence>MASLNYENKKGSGKKLKVRFVILDNNDDDDDDYPILDQKDISSSNLTDSTLDSDDDDDHGGSIIQFPPMQMMSTFGYDPNRIPSCIFSSPSRMDWSVQSNESLFSIHLGNTNFSKDHVLALNKSGELHWTNDLIIMSPPPMALERVEE</sequence>
<dbReference type="Proteomes" id="UP000447434">
    <property type="component" value="Chromosome 21"/>
</dbReference>
<feature type="compositionally biased region" description="Low complexity" evidence="1">
    <location>
        <begin position="41"/>
        <end position="50"/>
    </location>
</feature>
<dbReference type="EMBL" id="WOCE01000021">
    <property type="protein sequence ID" value="KAE9590319.1"/>
    <property type="molecule type" value="Genomic_DNA"/>
</dbReference>
<protein>
    <submittedName>
        <fullName evidence="2">Uncharacterized protein</fullName>
    </submittedName>
</protein>
<reference evidence="3" key="1">
    <citation type="journal article" date="2020" name="Nat. Commun.">
        <title>Genome sequence of the cluster root forming white lupin.</title>
        <authorList>
            <person name="Hufnagel B."/>
            <person name="Marques A."/>
            <person name="Soriano A."/>
            <person name="Marques L."/>
            <person name="Divol F."/>
            <person name="Doumas P."/>
            <person name="Sallet E."/>
            <person name="Mancinotti D."/>
            <person name="Carrere S."/>
            <person name="Marande W."/>
            <person name="Arribat S."/>
            <person name="Keller J."/>
            <person name="Huneau C."/>
            <person name="Blein T."/>
            <person name="Aime D."/>
            <person name="Laguerre M."/>
            <person name="Taylor J."/>
            <person name="Schubert V."/>
            <person name="Nelson M."/>
            <person name="Geu-Flores F."/>
            <person name="Crespi M."/>
            <person name="Gallardo-Guerrero K."/>
            <person name="Delaux P.-M."/>
            <person name="Salse J."/>
            <person name="Berges H."/>
            <person name="Guyot R."/>
            <person name="Gouzy J."/>
            <person name="Peret B."/>
        </authorList>
    </citation>
    <scope>NUCLEOTIDE SEQUENCE [LARGE SCALE GENOMIC DNA]</scope>
    <source>
        <strain evidence="3">cv. Amiga</strain>
    </source>
</reference>
<evidence type="ECO:0000313" key="2">
    <source>
        <dbReference type="EMBL" id="KAE9590319.1"/>
    </source>
</evidence>
<feature type="compositionally biased region" description="Acidic residues" evidence="1">
    <location>
        <begin position="25"/>
        <end position="34"/>
    </location>
</feature>
<evidence type="ECO:0000256" key="1">
    <source>
        <dbReference type="SAM" id="MobiDB-lite"/>
    </source>
</evidence>
<gene>
    <name evidence="2" type="ORF">Lalb_Chr21g0318351</name>
</gene>
<dbReference type="AlphaFoldDB" id="A0A6A4NSF3"/>
<proteinExistence type="predicted"/>
<name>A0A6A4NSF3_LUPAL</name>
<dbReference type="PANTHER" id="PTHR33673:SF36">
    <property type="entry name" value="MYB-LIKE PROTEIN Q"/>
    <property type="match status" value="1"/>
</dbReference>
<dbReference type="OrthoDB" id="676141at2759"/>